<organism evidence="2">
    <name type="scientific">Rhizophora mucronata</name>
    <name type="common">Asiatic mangrove</name>
    <dbReference type="NCBI Taxonomy" id="61149"/>
    <lineage>
        <taxon>Eukaryota</taxon>
        <taxon>Viridiplantae</taxon>
        <taxon>Streptophyta</taxon>
        <taxon>Embryophyta</taxon>
        <taxon>Tracheophyta</taxon>
        <taxon>Spermatophyta</taxon>
        <taxon>Magnoliopsida</taxon>
        <taxon>eudicotyledons</taxon>
        <taxon>Gunneridae</taxon>
        <taxon>Pentapetalae</taxon>
        <taxon>rosids</taxon>
        <taxon>fabids</taxon>
        <taxon>Malpighiales</taxon>
        <taxon>Rhizophoraceae</taxon>
        <taxon>Rhizophora</taxon>
    </lineage>
</organism>
<sequence length="52" mass="5926">MSSTGPSPNGITKRTLKEKQKDGRKIECSVQCQPKTKNKKEKDPCCNYNKLR</sequence>
<accession>A0A2P2MXW3</accession>
<evidence type="ECO:0000256" key="1">
    <source>
        <dbReference type="SAM" id="MobiDB-lite"/>
    </source>
</evidence>
<feature type="compositionally biased region" description="Polar residues" evidence="1">
    <location>
        <begin position="1"/>
        <end position="12"/>
    </location>
</feature>
<dbReference type="EMBL" id="GGEC01054562">
    <property type="protein sequence ID" value="MBX35046.1"/>
    <property type="molecule type" value="Transcribed_RNA"/>
</dbReference>
<dbReference type="AlphaFoldDB" id="A0A2P2MXW3"/>
<evidence type="ECO:0000313" key="2">
    <source>
        <dbReference type="EMBL" id="MBX35046.1"/>
    </source>
</evidence>
<feature type="region of interest" description="Disordered" evidence="1">
    <location>
        <begin position="1"/>
        <end position="23"/>
    </location>
</feature>
<protein>
    <submittedName>
        <fullName evidence="2">Uncharacterized protein</fullName>
    </submittedName>
</protein>
<name>A0A2P2MXW3_RHIMU</name>
<proteinExistence type="predicted"/>
<reference evidence="2" key="1">
    <citation type="submission" date="2018-02" db="EMBL/GenBank/DDBJ databases">
        <title>Rhizophora mucronata_Transcriptome.</title>
        <authorList>
            <person name="Meera S.P."/>
            <person name="Sreeshan A."/>
            <person name="Augustine A."/>
        </authorList>
    </citation>
    <scope>NUCLEOTIDE SEQUENCE</scope>
    <source>
        <tissue evidence="2">Leaf</tissue>
    </source>
</reference>